<dbReference type="Proteomes" id="UP000664940">
    <property type="component" value="Unassembled WGS sequence"/>
</dbReference>
<sequence>MEHALSPLSSEAAEAQRGWWGELTLELLLGKPGFCPGGSPQPRGLGRGPASSGGTSRQGIWVWSWLSPNPTGSPRASRCPCVSHARVPPKLADTGCLRLTGAWGACTWGRVARVLLKRLCPPLHRRRRESGGQSPATREAWGRGSPCTGRMDPPGSAHPQQLQRRASRCGCPESKIRSPPQINGKKKIKALAGVAQWNERRLRTSVAGSNPSQGTCLGCRP</sequence>
<evidence type="ECO:0000313" key="3">
    <source>
        <dbReference type="Proteomes" id="UP000664940"/>
    </source>
</evidence>
<proteinExistence type="predicted"/>
<feature type="region of interest" description="Disordered" evidence="1">
    <location>
        <begin position="125"/>
        <end position="185"/>
    </location>
</feature>
<reference evidence="2 3" key="1">
    <citation type="journal article" date="2020" name="Nature">
        <title>Six reference-quality genomes reveal evolution of bat adaptations.</title>
        <authorList>
            <person name="Jebb D."/>
            <person name="Huang Z."/>
            <person name="Pippel M."/>
            <person name="Hughes G.M."/>
            <person name="Lavrichenko K."/>
            <person name="Devanna P."/>
            <person name="Winkler S."/>
            <person name="Jermiin L.S."/>
            <person name="Skirmuntt E.C."/>
            <person name="Katzourakis A."/>
            <person name="Burkitt-Gray L."/>
            <person name="Ray D.A."/>
            <person name="Sullivan K.A.M."/>
            <person name="Roscito J.G."/>
            <person name="Kirilenko B.M."/>
            <person name="Davalos L.M."/>
            <person name="Corthals A.P."/>
            <person name="Power M.L."/>
            <person name="Jones G."/>
            <person name="Ransome R.D."/>
            <person name="Dechmann D.K.N."/>
            <person name="Locatelli A.G."/>
            <person name="Puechmaille S.J."/>
            <person name="Fedrigo O."/>
            <person name="Jarvis E.D."/>
            <person name="Hiller M."/>
            <person name="Vernes S.C."/>
            <person name="Myers E.W."/>
            <person name="Teeling E.C."/>
        </authorList>
    </citation>
    <scope>NUCLEOTIDE SEQUENCE [LARGE SCALE GENOMIC DNA]</scope>
    <source>
        <strain evidence="2">Bat1K_MPI-CBG_1</strain>
    </source>
</reference>
<dbReference type="AlphaFoldDB" id="A0A834AXP8"/>
<comment type="caution">
    <text evidence="2">The sequence shown here is derived from an EMBL/GenBank/DDBJ whole genome shotgun (WGS) entry which is preliminary data.</text>
</comment>
<organism evidence="2 3">
    <name type="scientific">Phyllostomus discolor</name>
    <name type="common">pale spear-nosed bat</name>
    <dbReference type="NCBI Taxonomy" id="89673"/>
    <lineage>
        <taxon>Eukaryota</taxon>
        <taxon>Metazoa</taxon>
        <taxon>Chordata</taxon>
        <taxon>Craniata</taxon>
        <taxon>Vertebrata</taxon>
        <taxon>Euteleostomi</taxon>
        <taxon>Mammalia</taxon>
        <taxon>Eutheria</taxon>
        <taxon>Laurasiatheria</taxon>
        <taxon>Chiroptera</taxon>
        <taxon>Yangochiroptera</taxon>
        <taxon>Phyllostomidae</taxon>
        <taxon>Phyllostominae</taxon>
        <taxon>Phyllostomus</taxon>
    </lineage>
</organism>
<dbReference type="EMBL" id="JABVXQ010000003">
    <property type="protein sequence ID" value="KAF6119588.1"/>
    <property type="molecule type" value="Genomic_DNA"/>
</dbReference>
<protein>
    <submittedName>
        <fullName evidence="2">Uncharacterized protein</fullName>
    </submittedName>
</protein>
<evidence type="ECO:0000313" key="2">
    <source>
        <dbReference type="EMBL" id="KAF6119588.1"/>
    </source>
</evidence>
<accession>A0A834AXP8</accession>
<evidence type="ECO:0000256" key="1">
    <source>
        <dbReference type="SAM" id="MobiDB-lite"/>
    </source>
</evidence>
<gene>
    <name evidence="2" type="ORF">HJG60_010063</name>
</gene>
<name>A0A834AXP8_9CHIR</name>